<evidence type="ECO:0000256" key="5">
    <source>
        <dbReference type="ARBA" id="ARBA00023040"/>
    </source>
</evidence>
<dbReference type="Pfam" id="PF00001">
    <property type="entry name" value="7tm_1"/>
    <property type="match status" value="1"/>
</dbReference>
<dbReference type="Gene3D" id="1.20.1070.10">
    <property type="entry name" value="Rhodopsin 7-helix transmembrane proteins"/>
    <property type="match status" value="1"/>
</dbReference>
<dbReference type="InterPro" id="IPR000276">
    <property type="entry name" value="GPCR_Rhodpsn"/>
</dbReference>
<evidence type="ECO:0000256" key="9">
    <source>
        <dbReference type="ARBA" id="ARBA00023224"/>
    </source>
</evidence>
<dbReference type="InterPro" id="IPR017452">
    <property type="entry name" value="GPCR_Rhodpsn_7TM"/>
</dbReference>
<proteinExistence type="inferred from homology"/>
<dbReference type="AlphaFoldDB" id="A0A2I4AWZ3"/>
<feature type="transmembrane region" description="Helical" evidence="11">
    <location>
        <begin position="20"/>
        <end position="46"/>
    </location>
</feature>
<name>A0A2I4AWZ3_AUSLI</name>
<feature type="transmembrane region" description="Helical" evidence="11">
    <location>
        <begin position="58"/>
        <end position="81"/>
    </location>
</feature>
<feature type="transmembrane region" description="Helical" evidence="11">
    <location>
        <begin position="139"/>
        <end position="159"/>
    </location>
</feature>
<dbReference type="GO" id="GO:0016493">
    <property type="term" value="F:C-C chemokine receptor activity"/>
    <property type="evidence" value="ECO:0007669"/>
    <property type="project" value="TreeGrafter"/>
</dbReference>
<feature type="transmembrane region" description="Helical" evidence="11">
    <location>
        <begin position="260"/>
        <end position="282"/>
    </location>
</feature>
<dbReference type="PROSITE" id="PS00237">
    <property type="entry name" value="G_PROTEIN_RECEP_F1_1"/>
    <property type="match status" value="1"/>
</dbReference>
<dbReference type="GO" id="GO:0006955">
    <property type="term" value="P:immune response"/>
    <property type="evidence" value="ECO:0007669"/>
    <property type="project" value="TreeGrafter"/>
</dbReference>
<evidence type="ECO:0000256" key="10">
    <source>
        <dbReference type="RuleBase" id="RU000688"/>
    </source>
</evidence>
<sequence length="333" mass="37661">MNSSSETFPSQAPEEIDGGVIGACVILGLAFTIGVPGNLFVIWTILKYIKQRVHTVVLLLHLAAADLLILITLPLWIYSLLRTWVFGEIVCKLFVYVIMVCMFSSIFLITLMSVERYLAVCQPFLMMRWKSESNMNRCLFLLWMLALLLGVPAFLTQTVTETDGLKQCLTKEFTSKIQLILVLCLETSLGFVLPLVTLSSCYCLVEMQLKKISFSSKQKSRVLIHTVVVVFILCWLPYHIVNITDQVCVYIKHECVPRSLIFSTGALVFISSSVNPVLYTFFARNTRESLGESCLIKLFQEVATSTNKLWETAMQQQNNQRAAKEQSELILLS</sequence>
<evidence type="ECO:0000256" key="8">
    <source>
        <dbReference type="ARBA" id="ARBA00023180"/>
    </source>
</evidence>
<dbReference type="PROSITE" id="PS50262">
    <property type="entry name" value="G_PROTEIN_RECEP_F1_2"/>
    <property type="match status" value="1"/>
</dbReference>
<dbReference type="PANTHER" id="PTHR10489:SF946">
    <property type="entry name" value="LEUKOTRIENE B4 RECEPTOR 1-LIKE"/>
    <property type="match status" value="1"/>
</dbReference>
<gene>
    <name evidence="14" type="primary">LOC106514985</name>
</gene>
<dbReference type="Proteomes" id="UP000192220">
    <property type="component" value="Unplaced"/>
</dbReference>
<dbReference type="SUPFAM" id="SSF81321">
    <property type="entry name" value="Family A G protein-coupled receptor-like"/>
    <property type="match status" value="1"/>
</dbReference>
<dbReference type="GO" id="GO:0019957">
    <property type="term" value="F:C-C chemokine binding"/>
    <property type="evidence" value="ECO:0007669"/>
    <property type="project" value="TreeGrafter"/>
</dbReference>
<dbReference type="PRINTS" id="PR01157">
    <property type="entry name" value="P2YPURNOCPTR"/>
</dbReference>
<keyword evidence="3 10" id="KW-0812">Transmembrane</keyword>
<keyword evidence="8" id="KW-0325">Glycoprotein</keyword>
<evidence type="ECO:0000313" key="14">
    <source>
        <dbReference type="RefSeq" id="XP_013859995.1"/>
    </source>
</evidence>
<reference evidence="14" key="1">
    <citation type="submission" date="2025-08" db="UniProtKB">
        <authorList>
            <consortium name="RefSeq"/>
        </authorList>
    </citation>
    <scope>IDENTIFICATION</scope>
    <source>
        <strain evidence="14">Quisiro</strain>
        <tissue evidence="14">Liver</tissue>
    </source>
</reference>
<dbReference type="GO" id="GO:0009897">
    <property type="term" value="C:external side of plasma membrane"/>
    <property type="evidence" value="ECO:0007669"/>
    <property type="project" value="TreeGrafter"/>
</dbReference>
<dbReference type="GO" id="GO:0007204">
    <property type="term" value="P:positive regulation of cytosolic calcium ion concentration"/>
    <property type="evidence" value="ECO:0007669"/>
    <property type="project" value="TreeGrafter"/>
</dbReference>
<dbReference type="GO" id="GO:0019722">
    <property type="term" value="P:calcium-mediated signaling"/>
    <property type="evidence" value="ECO:0007669"/>
    <property type="project" value="TreeGrafter"/>
</dbReference>
<keyword evidence="4 11" id="KW-1133">Transmembrane helix</keyword>
<dbReference type="KEGG" id="alim:106514985"/>
<dbReference type="RefSeq" id="XP_013859995.1">
    <property type="nucleotide sequence ID" value="XM_014004541.1"/>
</dbReference>
<dbReference type="InParanoid" id="A0A2I4AWZ3"/>
<dbReference type="PRINTS" id="PR00237">
    <property type="entry name" value="GPCRRHODOPSN"/>
</dbReference>
<organism evidence="13 14">
    <name type="scientific">Austrofundulus limnaeus</name>
    <name type="common">Annual killifish</name>
    <dbReference type="NCBI Taxonomy" id="52670"/>
    <lineage>
        <taxon>Eukaryota</taxon>
        <taxon>Metazoa</taxon>
        <taxon>Chordata</taxon>
        <taxon>Craniata</taxon>
        <taxon>Vertebrata</taxon>
        <taxon>Euteleostomi</taxon>
        <taxon>Actinopterygii</taxon>
        <taxon>Neopterygii</taxon>
        <taxon>Teleostei</taxon>
        <taxon>Neoteleostei</taxon>
        <taxon>Acanthomorphata</taxon>
        <taxon>Ovalentaria</taxon>
        <taxon>Atherinomorphae</taxon>
        <taxon>Cyprinodontiformes</taxon>
        <taxon>Rivulidae</taxon>
        <taxon>Austrofundulus</taxon>
    </lineage>
</organism>
<keyword evidence="13" id="KW-1185">Reference proteome</keyword>
<comment type="subcellular location">
    <subcellularLocation>
        <location evidence="1">Cell membrane</location>
        <topology evidence="1">Multi-pass membrane protein</topology>
    </subcellularLocation>
</comment>
<evidence type="ECO:0000256" key="3">
    <source>
        <dbReference type="ARBA" id="ARBA00022692"/>
    </source>
</evidence>
<dbReference type="GO" id="GO:0004974">
    <property type="term" value="F:leukotriene receptor activity"/>
    <property type="evidence" value="ECO:0007669"/>
    <property type="project" value="UniProtKB-ARBA"/>
</dbReference>
<dbReference type="FunFam" id="1.20.1070.10:FF:000109">
    <property type="entry name" value="Leukotriene B4 receptor"/>
    <property type="match status" value="1"/>
</dbReference>
<dbReference type="InterPro" id="IPR050119">
    <property type="entry name" value="CCR1-9-like"/>
</dbReference>
<dbReference type="GeneID" id="106514985"/>
<keyword evidence="6 11" id="KW-0472">Membrane</keyword>
<evidence type="ECO:0000313" key="13">
    <source>
        <dbReference type="Proteomes" id="UP000192220"/>
    </source>
</evidence>
<evidence type="ECO:0000256" key="1">
    <source>
        <dbReference type="ARBA" id="ARBA00004651"/>
    </source>
</evidence>
<feature type="transmembrane region" description="Helical" evidence="11">
    <location>
        <begin position="93"/>
        <end position="118"/>
    </location>
</feature>
<dbReference type="PANTHER" id="PTHR10489">
    <property type="entry name" value="CELL ADHESION MOLECULE"/>
    <property type="match status" value="1"/>
</dbReference>
<keyword evidence="5 10" id="KW-0297">G-protein coupled receptor</keyword>
<evidence type="ECO:0000256" key="4">
    <source>
        <dbReference type="ARBA" id="ARBA00022989"/>
    </source>
</evidence>
<dbReference type="GO" id="GO:0060326">
    <property type="term" value="P:cell chemotaxis"/>
    <property type="evidence" value="ECO:0007669"/>
    <property type="project" value="TreeGrafter"/>
</dbReference>
<feature type="transmembrane region" description="Helical" evidence="11">
    <location>
        <begin position="179"/>
        <end position="202"/>
    </location>
</feature>
<evidence type="ECO:0000256" key="7">
    <source>
        <dbReference type="ARBA" id="ARBA00023170"/>
    </source>
</evidence>
<comment type="similarity">
    <text evidence="10">Belongs to the G-protein coupled receptor 1 family.</text>
</comment>
<protein>
    <submittedName>
        <fullName evidence="14">Leukotriene B4 receptor 1</fullName>
    </submittedName>
</protein>
<evidence type="ECO:0000256" key="2">
    <source>
        <dbReference type="ARBA" id="ARBA00022475"/>
    </source>
</evidence>
<evidence type="ECO:0000259" key="12">
    <source>
        <dbReference type="PROSITE" id="PS50262"/>
    </source>
</evidence>
<evidence type="ECO:0000256" key="6">
    <source>
        <dbReference type="ARBA" id="ARBA00023136"/>
    </source>
</evidence>
<evidence type="ECO:0000256" key="11">
    <source>
        <dbReference type="SAM" id="Phobius"/>
    </source>
</evidence>
<dbReference type="OrthoDB" id="8888529at2759"/>
<keyword evidence="2" id="KW-1003">Cell membrane</keyword>
<keyword evidence="7 10" id="KW-0675">Receptor</keyword>
<feature type="transmembrane region" description="Helical" evidence="11">
    <location>
        <begin position="222"/>
        <end position="240"/>
    </location>
</feature>
<accession>A0A2I4AWZ3</accession>
<dbReference type="STRING" id="52670.A0A2I4AWZ3"/>
<keyword evidence="9 10" id="KW-0807">Transducer</keyword>
<feature type="domain" description="G-protein coupled receptors family 1 profile" evidence="12">
    <location>
        <begin position="37"/>
        <end position="279"/>
    </location>
</feature>